<dbReference type="Proteomes" id="UP001589693">
    <property type="component" value="Unassembled WGS sequence"/>
</dbReference>
<dbReference type="EMBL" id="JBHLZU010000029">
    <property type="protein sequence ID" value="MFB9908860.1"/>
    <property type="molecule type" value="Genomic_DNA"/>
</dbReference>
<gene>
    <name evidence="1" type="ORF">ACFFQA_33400</name>
</gene>
<reference evidence="1 2" key="1">
    <citation type="submission" date="2024-09" db="EMBL/GenBank/DDBJ databases">
        <authorList>
            <person name="Sun Q."/>
            <person name="Mori K."/>
        </authorList>
    </citation>
    <scope>NUCLEOTIDE SEQUENCE [LARGE SCALE GENOMIC DNA]</scope>
    <source>
        <strain evidence="1 2">TBRC 7907</strain>
    </source>
</reference>
<keyword evidence="2" id="KW-1185">Reference proteome</keyword>
<accession>A0ABV6A6Q7</accession>
<proteinExistence type="predicted"/>
<organism evidence="1 2">
    <name type="scientific">Allokutzneria oryzae</name>
    <dbReference type="NCBI Taxonomy" id="1378989"/>
    <lineage>
        <taxon>Bacteria</taxon>
        <taxon>Bacillati</taxon>
        <taxon>Actinomycetota</taxon>
        <taxon>Actinomycetes</taxon>
        <taxon>Pseudonocardiales</taxon>
        <taxon>Pseudonocardiaceae</taxon>
        <taxon>Allokutzneria</taxon>
    </lineage>
</organism>
<comment type="caution">
    <text evidence="1">The sequence shown here is derived from an EMBL/GenBank/DDBJ whole genome shotgun (WGS) entry which is preliminary data.</text>
</comment>
<protein>
    <submittedName>
        <fullName evidence="1">Uncharacterized protein</fullName>
    </submittedName>
</protein>
<sequence>MREEDIEHQPARAPTGILDSLLMADGIVCTEMYPYAIEAQGDEPCRHDHQLTQEAMFDEH</sequence>
<dbReference type="RefSeq" id="WP_377860985.1">
    <property type="nucleotide sequence ID" value="NZ_JBHLZU010000029.1"/>
</dbReference>
<evidence type="ECO:0000313" key="2">
    <source>
        <dbReference type="Proteomes" id="UP001589693"/>
    </source>
</evidence>
<evidence type="ECO:0000313" key="1">
    <source>
        <dbReference type="EMBL" id="MFB9908860.1"/>
    </source>
</evidence>
<name>A0ABV6A6Q7_9PSEU</name>